<dbReference type="Gene3D" id="3.40.640.10">
    <property type="entry name" value="Type I PLP-dependent aspartate aminotransferase-like (Major domain)"/>
    <property type="match status" value="1"/>
</dbReference>
<comment type="similarity">
    <text evidence="2">Belongs to the class-V pyridoxal-phosphate-dependent aminotransferase family. NifS/IscS subfamily.</text>
</comment>
<evidence type="ECO:0000256" key="8">
    <source>
        <dbReference type="ARBA" id="ARBA00050776"/>
    </source>
</evidence>
<dbReference type="EMBL" id="FWWW01000046">
    <property type="protein sequence ID" value="SMB86658.1"/>
    <property type="molecule type" value="Genomic_DNA"/>
</dbReference>
<dbReference type="GO" id="GO:0046872">
    <property type="term" value="F:metal ion binding"/>
    <property type="evidence" value="ECO:0007669"/>
    <property type="project" value="UniProtKB-KW"/>
</dbReference>
<evidence type="ECO:0000256" key="2">
    <source>
        <dbReference type="ARBA" id="ARBA00006490"/>
    </source>
</evidence>
<dbReference type="InterPro" id="IPR016454">
    <property type="entry name" value="Cysteine_dSase"/>
</dbReference>
<evidence type="ECO:0000256" key="4">
    <source>
        <dbReference type="ARBA" id="ARBA00022723"/>
    </source>
</evidence>
<evidence type="ECO:0000256" key="3">
    <source>
        <dbReference type="ARBA" id="ARBA00022679"/>
    </source>
</evidence>
<dbReference type="GO" id="GO:0051536">
    <property type="term" value="F:iron-sulfur cluster binding"/>
    <property type="evidence" value="ECO:0007669"/>
    <property type="project" value="UniProtKB-KW"/>
</dbReference>
<evidence type="ECO:0000256" key="1">
    <source>
        <dbReference type="ARBA" id="ARBA00001933"/>
    </source>
</evidence>
<organism evidence="10 11">
    <name type="scientific">Hymenobacter roseosalivarius DSM 11622</name>
    <dbReference type="NCBI Taxonomy" id="645990"/>
    <lineage>
        <taxon>Bacteria</taxon>
        <taxon>Pseudomonadati</taxon>
        <taxon>Bacteroidota</taxon>
        <taxon>Cytophagia</taxon>
        <taxon>Cytophagales</taxon>
        <taxon>Hymenobacteraceae</taxon>
        <taxon>Hymenobacter</taxon>
    </lineage>
</organism>
<keyword evidence="3" id="KW-0808">Transferase</keyword>
<dbReference type="Gene3D" id="3.90.1150.10">
    <property type="entry name" value="Aspartate Aminotransferase, domain 1"/>
    <property type="match status" value="1"/>
</dbReference>
<keyword evidence="7" id="KW-0411">Iron-sulfur</keyword>
<evidence type="ECO:0000256" key="5">
    <source>
        <dbReference type="ARBA" id="ARBA00022898"/>
    </source>
</evidence>
<sequence length="401" mass="43919">MSLHEFPFSLLRTHLSALMSQQAVYFDNAATTSLDPEVLEAMMPFLQNHFGNPSSIHGHGRQVRAAIENARKTIAHLINAAPAEISFTSGGTEADNYAAFGSIRTLGLRHAITSPLEHHAVLHTLQALEKSGDIQLSYVRHDERGRLDMVHLDELLATQPRSFVSLMHANNEIGNINDVQAIADLCLQHDAIFHTDTVQTIGHYRHDVQQLKAHFLVGSAHKFHGPKGVGFLYTRSGTQVTPLIHGGAQERNVRAGTENVYGIVGLAKAMEIAYRDMANHQRHIQGLKDLFITALRAEIEDVQFNGTSAEADQSLYTVLNVSLPPSDINEMLLFNLDINRVSVSGGSACSSGANAGSHVLSALNCDPSRGAIRFSMSKYNTAEEVKFAVEQLAKMYRKVPA</sequence>
<keyword evidence="4" id="KW-0479">Metal-binding</keyword>
<comment type="cofactor">
    <cofactor evidence="1">
        <name>pyridoxal 5'-phosphate</name>
        <dbReference type="ChEBI" id="CHEBI:597326"/>
    </cofactor>
</comment>
<dbReference type="AlphaFoldDB" id="A0A1W1UZZ4"/>
<reference evidence="10 11" key="1">
    <citation type="submission" date="2017-04" db="EMBL/GenBank/DDBJ databases">
        <authorList>
            <person name="Afonso C.L."/>
            <person name="Miller P.J."/>
            <person name="Scott M.A."/>
            <person name="Spackman E."/>
            <person name="Goraichik I."/>
            <person name="Dimitrov K.M."/>
            <person name="Suarez D.L."/>
            <person name="Swayne D.E."/>
        </authorList>
    </citation>
    <scope>NUCLEOTIDE SEQUENCE [LARGE SCALE GENOMIC DNA]</scope>
    <source>
        <strain evidence="10 11">DSM 11622</strain>
    </source>
</reference>
<accession>A0A1W1UZZ4</accession>
<evidence type="ECO:0000256" key="7">
    <source>
        <dbReference type="ARBA" id="ARBA00023014"/>
    </source>
</evidence>
<gene>
    <name evidence="10" type="ORF">SAMN00120144_2431</name>
</gene>
<feature type="domain" description="Aminotransferase class V" evidence="9">
    <location>
        <begin position="24"/>
        <end position="386"/>
    </location>
</feature>
<dbReference type="SUPFAM" id="SSF53383">
    <property type="entry name" value="PLP-dependent transferases"/>
    <property type="match status" value="1"/>
</dbReference>
<dbReference type="PIRSF" id="PIRSF005572">
    <property type="entry name" value="NifS"/>
    <property type="match status" value="1"/>
</dbReference>
<dbReference type="InterPro" id="IPR015422">
    <property type="entry name" value="PyrdxlP-dep_Trfase_small"/>
</dbReference>
<keyword evidence="11" id="KW-1185">Reference proteome</keyword>
<proteinExistence type="inferred from homology"/>
<keyword evidence="5" id="KW-0663">Pyridoxal phosphate</keyword>
<dbReference type="PANTHER" id="PTHR11601:SF34">
    <property type="entry name" value="CYSTEINE DESULFURASE"/>
    <property type="match status" value="1"/>
</dbReference>
<dbReference type="Proteomes" id="UP000192266">
    <property type="component" value="Unassembled WGS sequence"/>
</dbReference>
<dbReference type="InterPro" id="IPR015424">
    <property type="entry name" value="PyrdxlP-dep_Trfase"/>
</dbReference>
<dbReference type="InterPro" id="IPR000192">
    <property type="entry name" value="Aminotrans_V_dom"/>
</dbReference>
<evidence type="ECO:0000256" key="6">
    <source>
        <dbReference type="ARBA" id="ARBA00023004"/>
    </source>
</evidence>
<comment type="catalytic activity">
    <reaction evidence="8">
        <text>(sulfur carrier)-H + L-cysteine = (sulfur carrier)-SH + L-alanine</text>
        <dbReference type="Rhea" id="RHEA:43892"/>
        <dbReference type="Rhea" id="RHEA-COMP:14737"/>
        <dbReference type="Rhea" id="RHEA-COMP:14739"/>
        <dbReference type="ChEBI" id="CHEBI:29917"/>
        <dbReference type="ChEBI" id="CHEBI:35235"/>
        <dbReference type="ChEBI" id="CHEBI:57972"/>
        <dbReference type="ChEBI" id="CHEBI:64428"/>
        <dbReference type="EC" id="2.8.1.7"/>
    </reaction>
</comment>
<dbReference type="Gene3D" id="1.10.260.50">
    <property type="match status" value="1"/>
</dbReference>
<keyword evidence="6" id="KW-0408">Iron</keyword>
<dbReference type="Pfam" id="PF00266">
    <property type="entry name" value="Aminotran_5"/>
    <property type="match status" value="1"/>
</dbReference>
<evidence type="ECO:0000313" key="10">
    <source>
        <dbReference type="EMBL" id="SMB86658.1"/>
    </source>
</evidence>
<dbReference type="GO" id="GO:0031071">
    <property type="term" value="F:cysteine desulfurase activity"/>
    <property type="evidence" value="ECO:0007669"/>
    <property type="project" value="UniProtKB-EC"/>
</dbReference>
<dbReference type="InterPro" id="IPR015421">
    <property type="entry name" value="PyrdxlP-dep_Trfase_major"/>
</dbReference>
<name>A0A1W1UZZ4_9BACT</name>
<dbReference type="STRING" id="645990.SAMN00120144_2431"/>
<evidence type="ECO:0000313" key="11">
    <source>
        <dbReference type="Proteomes" id="UP000192266"/>
    </source>
</evidence>
<evidence type="ECO:0000259" key="9">
    <source>
        <dbReference type="Pfam" id="PF00266"/>
    </source>
</evidence>
<protein>
    <submittedName>
        <fullName evidence="10">Cysteine desulfurase</fullName>
    </submittedName>
</protein>
<dbReference type="PANTHER" id="PTHR11601">
    <property type="entry name" value="CYSTEINE DESULFURYLASE FAMILY MEMBER"/>
    <property type="match status" value="1"/>
</dbReference>